<feature type="transmembrane region" description="Helical" evidence="7">
    <location>
        <begin position="320"/>
        <end position="348"/>
    </location>
</feature>
<feature type="transmembrane region" description="Helical" evidence="7">
    <location>
        <begin position="277"/>
        <end position="299"/>
    </location>
</feature>
<sequence>MMSTAIPNPGSSGPTASLIPPGDATGDYDGKDPRPHRQRPATPEKAGSPARPARMLLGAAGMVITAWFVCNAFLALAYYPGRFLNSSILIGVLGLVIGIGGSMLFFWFLNLCIEGFPSRLAEGLIPYAFLLPGFSLIGIFLLYPTIQTIVYSFANDDSTQWVKFENYQAIFGDPAFWQALLNNFLWIAIVPAVTVAIGLAVAVLADKLGPTGEKLAKSGIFLPMAISFVGAATVWGLIYAYDSPGSAQTGLLNAIITALGGDPQPWYQIETARLNSLLLMVILIWLQAGFAMVLLSSAIKAVPEDTIEAGRMDGASETRIFWQIVFPQVWPTLVSVFITVLIMVLKIFDLVYVTTNGLNKTDVIANMFFRKLFVSQQAGQASAVVVVLLILVVPILIYQVRVFRQQEANR</sequence>
<keyword evidence="3" id="KW-1003">Cell membrane</keyword>
<evidence type="ECO:0000256" key="2">
    <source>
        <dbReference type="ARBA" id="ARBA00022448"/>
    </source>
</evidence>
<dbReference type="PANTHER" id="PTHR30193">
    <property type="entry name" value="ABC TRANSPORTER PERMEASE PROTEIN"/>
    <property type="match status" value="1"/>
</dbReference>
<dbReference type="InterPro" id="IPR035906">
    <property type="entry name" value="MetI-like_sf"/>
</dbReference>
<reference evidence="10 11" key="1">
    <citation type="submission" date="2017-02" db="EMBL/GenBank/DDBJ databases">
        <authorList>
            <person name="Peterson S.W."/>
        </authorList>
    </citation>
    <scope>NUCLEOTIDE SEQUENCE [LARGE SCALE GENOMIC DNA]</scope>
    <source>
        <strain evidence="10 11">CIP104813</strain>
    </source>
</reference>
<dbReference type="Pfam" id="PF00528">
    <property type="entry name" value="BPD_transp_1"/>
    <property type="match status" value="1"/>
</dbReference>
<feature type="region of interest" description="Disordered" evidence="8">
    <location>
        <begin position="1"/>
        <end position="50"/>
    </location>
</feature>
<feature type="transmembrane region" description="Helical" evidence="7">
    <location>
        <begin position="88"/>
        <end position="112"/>
    </location>
</feature>
<accession>A0A1X6WSX4</accession>
<feature type="domain" description="ABC transmembrane type-1" evidence="9">
    <location>
        <begin position="180"/>
        <end position="397"/>
    </location>
</feature>
<feature type="transmembrane region" description="Helical" evidence="7">
    <location>
        <begin position="220"/>
        <end position="241"/>
    </location>
</feature>
<name>A0A1X6WSX4_9MICO</name>
<evidence type="ECO:0000256" key="7">
    <source>
        <dbReference type="RuleBase" id="RU363032"/>
    </source>
</evidence>
<gene>
    <name evidence="10" type="ORF">FM110_00775</name>
</gene>
<organism evidence="10 11">
    <name type="scientific">Brachybacterium nesterenkovii</name>
    <dbReference type="NCBI Taxonomy" id="47847"/>
    <lineage>
        <taxon>Bacteria</taxon>
        <taxon>Bacillati</taxon>
        <taxon>Actinomycetota</taxon>
        <taxon>Actinomycetes</taxon>
        <taxon>Micrococcales</taxon>
        <taxon>Dermabacteraceae</taxon>
        <taxon>Brachybacterium</taxon>
    </lineage>
</organism>
<dbReference type="Proteomes" id="UP000195981">
    <property type="component" value="Unassembled WGS sequence"/>
</dbReference>
<evidence type="ECO:0000256" key="5">
    <source>
        <dbReference type="ARBA" id="ARBA00022989"/>
    </source>
</evidence>
<dbReference type="SUPFAM" id="SSF160964">
    <property type="entry name" value="MalF N-terminal region-like"/>
    <property type="match status" value="1"/>
</dbReference>
<evidence type="ECO:0000256" key="8">
    <source>
        <dbReference type="SAM" id="MobiDB-lite"/>
    </source>
</evidence>
<feature type="transmembrane region" description="Helical" evidence="7">
    <location>
        <begin position="378"/>
        <end position="400"/>
    </location>
</feature>
<dbReference type="InterPro" id="IPR051393">
    <property type="entry name" value="ABC_transporter_permease"/>
</dbReference>
<dbReference type="Gene3D" id="1.10.3720.10">
    <property type="entry name" value="MetI-like"/>
    <property type="match status" value="1"/>
</dbReference>
<keyword evidence="6 7" id="KW-0472">Membrane</keyword>
<comment type="similarity">
    <text evidence="7">Belongs to the binding-protein-dependent transport system permease family.</text>
</comment>
<dbReference type="GO" id="GO:0055085">
    <property type="term" value="P:transmembrane transport"/>
    <property type="evidence" value="ECO:0007669"/>
    <property type="project" value="InterPro"/>
</dbReference>
<keyword evidence="11" id="KW-1185">Reference proteome</keyword>
<dbReference type="AlphaFoldDB" id="A0A1X6WSX4"/>
<proteinExistence type="inferred from homology"/>
<feature type="transmembrane region" description="Helical" evidence="7">
    <location>
        <begin position="124"/>
        <end position="143"/>
    </location>
</feature>
<feature type="transmembrane region" description="Helical" evidence="7">
    <location>
        <begin position="184"/>
        <end position="208"/>
    </location>
</feature>
<dbReference type="InterPro" id="IPR000515">
    <property type="entry name" value="MetI-like"/>
</dbReference>
<feature type="transmembrane region" description="Helical" evidence="7">
    <location>
        <begin position="55"/>
        <end position="76"/>
    </location>
</feature>
<protein>
    <submittedName>
        <fullName evidence="10">ABC alpha-glucoside transporter, inner membrane subunit AglF</fullName>
    </submittedName>
</protein>
<dbReference type="EMBL" id="FWFG01000010">
    <property type="protein sequence ID" value="SLM87973.1"/>
    <property type="molecule type" value="Genomic_DNA"/>
</dbReference>
<keyword evidence="5 7" id="KW-1133">Transmembrane helix</keyword>
<dbReference type="CDD" id="cd06261">
    <property type="entry name" value="TM_PBP2"/>
    <property type="match status" value="1"/>
</dbReference>
<feature type="compositionally biased region" description="Polar residues" evidence="8">
    <location>
        <begin position="1"/>
        <end position="15"/>
    </location>
</feature>
<evidence type="ECO:0000259" key="9">
    <source>
        <dbReference type="PROSITE" id="PS50928"/>
    </source>
</evidence>
<comment type="subcellular location">
    <subcellularLocation>
        <location evidence="1 7">Cell membrane</location>
        <topology evidence="1 7">Multi-pass membrane protein</topology>
    </subcellularLocation>
</comment>
<evidence type="ECO:0000313" key="11">
    <source>
        <dbReference type="Proteomes" id="UP000195981"/>
    </source>
</evidence>
<dbReference type="PANTHER" id="PTHR30193:SF18">
    <property type="entry name" value="OSMOPROTECTIVE COMPOUNDS UPTAKE PERMEASE PROTEIN GGTC"/>
    <property type="match status" value="1"/>
</dbReference>
<keyword evidence="2 7" id="KW-0813">Transport</keyword>
<evidence type="ECO:0000256" key="6">
    <source>
        <dbReference type="ARBA" id="ARBA00023136"/>
    </source>
</evidence>
<dbReference type="GO" id="GO:0005886">
    <property type="term" value="C:plasma membrane"/>
    <property type="evidence" value="ECO:0007669"/>
    <property type="project" value="UniProtKB-SubCell"/>
</dbReference>
<evidence type="ECO:0000256" key="3">
    <source>
        <dbReference type="ARBA" id="ARBA00022475"/>
    </source>
</evidence>
<dbReference type="SUPFAM" id="SSF161098">
    <property type="entry name" value="MetI-like"/>
    <property type="match status" value="1"/>
</dbReference>
<evidence type="ECO:0000256" key="1">
    <source>
        <dbReference type="ARBA" id="ARBA00004651"/>
    </source>
</evidence>
<evidence type="ECO:0000313" key="10">
    <source>
        <dbReference type="EMBL" id="SLM87973.1"/>
    </source>
</evidence>
<evidence type="ECO:0000256" key="4">
    <source>
        <dbReference type="ARBA" id="ARBA00022692"/>
    </source>
</evidence>
<dbReference type="PROSITE" id="PS50928">
    <property type="entry name" value="ABC_TM1"/>
    <property type="match status" value="1"/>
</dbReference>
<keyword evidence="4 7" id="KW-0812">Transmembrane</keyword>